<comment type="similarity">
    <text evidence="1">Belongs to the sigma-70 factor family. ECF subfamily.</text>
</comment>
<dbReference type="Proteomes" id="UP000238083">
    <property type="component" value="Unassembled WGS sequence"/>
</dbReference>
<name>A0A2T0QYM4_9ACTN</name>
<evidence type="ECO:0000259" key="5">
    <source>
        <dbReference type="Pfam" id="PF04542"/>
    </source>
</evidence>
<dbReference type="InterPro" id="IPR039425">
    <property type="entry name" value="RNA_pol_sigma-70-like"/>
</dbReference>
<evidence type="ECO:0000259" key="6">
    <source>
        <dbReference type="Pfam" id="PF08281"/>
    </source>
</evidence>
<evidence type="ECO:0000313" key="8">
    <source>
        <dbReference type="Proteomes" id="UP000238083"/>
    </source>
</evidence>
<accession>A0A2T0QYM4</accession>
<evidence type="ECO:0000256" key="2">
    <source>
        <dbReference type="ARBA" id="ARBA00023015"/>
    </source>
</evidence>
<dbReference type="InterPro" id="IPR036388">
    <property type="entry name" value="WH-like_DNA-bd_sf"/>
</dbReference>
<keyword evidence="4" id="KW-0804">Transcription</keyword>
<dbReference type="RefSeq" id="WP_245885541.1">
    <property type="nucleotide sequence ID" value="NZ_PVZF01000013.1"/>
</dbReference>
<dbReference type="InterPro" id="IPR014284">
    <property type="entry name" value="RNA_pol_sigma-70_dom"/>
</dbReference>
<proteinExistence type="inferred from homology"/>
<dbReference type="PANTHER" id="PTHR43133:SF46">
    <property type="entry name" value="RNA POLYMERASE SIGMA-70 FACTOR ECF SUBFAMILY"/>
    <property type="match status" value="1"/>
</dbReference>
<evidence type="ECO:0000313" key="7">
    <source>
        <dbReference type="EMBL" id="PRY11475.1"/>
    </source>
</evidence>
<reference evidence="7 8" key="1">
    <citation type="submission" date="2018-03" db="EMBL/GenBank/DDBJ databases">
        <title>Genomic Encyclopedia of Archaeal and Bacterial Type Strains, Phase II (KMG-II): from individual species to whole genera.</title>
        <authorList>
            <person name="Goeker M."/>
        </authorList>
    </citation>
    <scope>NUCLEOTIDE SEQUENCE [LARGE SCALE GENOMIC DNA]</scope>
    <source>
        <strain evidence="7 8">DSM 19711</strain>
    </source>
</reference>
<feature type="domain" description="RNA polymerase sigma factor 70 region 4 type 2" evidence="6">
    <location>
        <begin position="135"/>
        <end position="185"/>
    </location>
</feature>
<gene>
    <name evidence="7" type="ORF">CLV37_11398</name>
</gene>
<dbReference type="SUPFAM" id="SSF88946">
    <property type="entry name" value="Sigma2 domain of RNA polymerase sigma factors"/>
    <property type="match status" value="1"/>
</dbReference>
<comment type="caution">
    <text evidence="7">The sequence shown here is derived from an EMBL/GenBank/DDBJ whole genome shotgun (WGS) entry which is preliminary data.</text>
</comment>
<dbReference type="PANTHER" id="PTHR43133">
    <property type="entry name" value="RNA POLYMERASE ECF-TYPE SIGMA FACTO"/>
    <property type="match status" value="1"/>
</dbReference>
<dbReference type="InterPro" id="IPR013324">
    <property type="entry name" value="RNA_pol_sigma_r3/r4-like"/>
</dbReference>
<dbReference type="NCBIfam" id="TIGR02937">
    <property type="entry name" value="sigma70-ECF"/>
    <property type="match status" value="1"/>
</dbReference>
<dbReference type="Pfam" id="PF08281">
    <property type="entry name" value="Sigma70_r4_2"/>
    <property type="match status" value="1"/>
</dbReference>
<dbReference type="GO" id="GO:0016987">
    <property type="term" value="F:sigma factor activity"/>
    <property type="evidence" value="ECO:0007669"/>
    <property type="project" value="UniProtKB-KW"/>
</dbReference>
<evidence type="ECO:0000256" key="3">
    <source>
        <dbReference type="ARBA" id="ARBA00023082"/>
    </source>
</evidence>
<dbReference type="CDD" id="cd06171">
    <property type="entry name" value="Sigma70_r4"/>
    <property type="match status" value="1"/>
</dbReference>
<dbReference type="InterPro" id="IPR007627">
    <property type="entry name" value="RNA_pol_sigma70_r2"/>
</dbReference>
<keyword evidence="3" id="KW-0731">Sigma factor</keyword>
<dbReference type="AlphaFoldDB" id="A0A2T0QYM4"/>
<feature type="domain" description="RNA polymerase sigma-70 region 2" evidence="5">
    <location>
        <begin position="36"/>
        <end position="100"/>
    </location>
</feature>
<dbReference type="Pfam" id="PF04542">
    <property type="entry name" value="Sigma70_r2"/>
    <property type="match status" value="1"/>
</dbReference>
<organism evidence="7 8">
    <name type="scientific">Kineococcus rhizosphaerae</name>
    <dbReference type="NCBI Taxonomy" id="559628"/>
    <lineage>
        <taxon>Bacteria</taxon>
        <taxon>Bacillati</taxon>
        <taxon>Actinomycetota</taxon>
        <taxon>Actinomycetes</taxon>
        <taxon>Kineosporiales</taxon>
        <taxon>Kineosporiaceae</taxon>
        <taxon>Kineococcus</taxon>
    </lineage>
</organism>
<dbReference type="GO" id="GO:0003677">
    <property type="term" value="F:DNA binding"/>
    <property type="evidence" value="ECO:0007669"/>
    <property type="project" value="InterPro"/>
</dbReference>
<dbReference type="InterPro" id="IPR013325">
    <property type="entry name" value="RNA_pol_sigma_r2"/>
</dbReference>
<dbReference type="SUPFAM" id="SSF88659">
    <property type="entry name" value="Sigma3 and sigma4 domains of RNA polymerase sigma factors"/>
    <property type="match status" value="1"/>
</dbReference>
<protein>
    <submittedName>
        <fullName evidence="7">RNA polymerase sigma-70 factor (ECF subfamily)</fullName>
    </submittedName>
</protein>
<dbReference type="EMBL" id="PVZF01000013">
    <property type="protein sequence ID" value="PRY11475.1"/>
    <property type="molecule type" value="Genomic_DNA"/>
</dbReference>
<evidence type="ECO:0000256" key="1">
    <source>
        <dbReference type="ARBA" id="ARBA00010641"/>
    </source>
</evidence>
<keyword evidence="8" id="KW-1185">Reference proteome</keyword>
<dbReference type="Gene3D" id="1.10.1740.10">
    <property type="match status" value="1"/>
</dbReference>
<dbReference type="InterPro" id="IPR013249">
    <property type="entry name" value="RNA_pol_sigma70_r4_t2"/>
</dbReference>
<dbReference type="Gene3D" id="1.10.10.10">
    <property type="entry name" value="Winged helix-like DNA-binding domain superfamily/Winged helix DNA-binding domain"/>
    <property type="match status" value="1"/>
</dbReference>
<evidence type="ECO:0000256" key="4">
    <source>
        <dbReference type="ARBA" id="ARBA00023163"/>
    </source>
</evidence>
<sequence>MSRVRQHVDDLTVVDDAVLLRRVARGDTTAYAELHARLAPTVLLRLRRRCSDRELVADVLQESFTAVWRSAGTWDGRGEVAAWVWTIAARRLVDAFRRRAVREGTAHRLRTADRHEATTPSAEAVVVDGLLAGPLQAAVDGLSPQLRDVLQATVLDGLSTREAAGVLGIPEGTVKARAFRARTALRRQLAPEA</sequence>
<dbReference type="GO" id="GO:0006352">
    <property type="term" value="P:DNA-templated transcription initiation"/>
    <property type="evidence" value="ECO:0007669"/>
    <property type="project" value="InterPro"/>
</dbReference>
<keyword evidence="2" id="KW-0805">Transcription regulation</keyword>